<evidence type="ECO:0008006" key="7">
    <source>
        <dbReference type="Google" id="ProtNLM"/>
    </source>
</evidence>
<proteinExistence type="predicted"/>
<sequence>MKKIHVSAILILLVVMSSCAGLILNFKNSQLMSIQKGMTQQEVKTILGKPNYRRFDGAMEEWEYRGYLSKAGHSVICVNFIDNRVVGLDSFRDGAPTAPPAPSFSLGIGGTVTASDIAPACDYRAMRNDEFARFLNDVKSKTFDSDRTDFIEKATRSTGFTSEQCCRLIKLYSFDDDRTKVLKILYPSVVDKDNFSAAIDGLDFLSNQDTVKNFVRNYNRIK</sequence>
<evidence type="ECO:0000256" key="1">
    <source>
        <dbReference type="ARBA" id="ARBA00022729"/>
    </source>
</evidence>
<dbReference type="GO" id="GO:0019867">
    <property type="term" value="C:outer membrane"/>
    <property type="evidence" value="ECO:0007669"/>
    <property type="project" value="InterPro"/>
</dbReference>
<dbReference type="Pfam" id="PF14771">
    <property type="entry name" value="DUF4476"/>
    <property type="match status" value="1"/>
</dbReference>
<evidence type="ECO:0000259" key="3">
    <source>
        <dbReference type="Pfam" id="PF04355"/>
    </source>
</evidence>
<dbReference type="InterPro" id="IPR037873">
    <property type="entry name" value="BamE-like"/>
</dbReference>
<dbReference type="PATRIC" id="fig|997883.3.peg.603"/>
<gene>
    <name evidence="5" type="ORF">HMPREF1056_00569</name>
</gene>
<dbReference type="PROSITE" id="PS51257">
    <property type="entry name" value="PROKAR_LIPOPROTEIN"/>
    <property type="match status" value="1"/>
</dbReference>
<organism evidence="5 6">
    <name type="scientific">Bacteroides fragilis CL07T12C05</name>
    <dbReference type="NCBI Taxonomy" id="997883"/>
    <lineage>
        <taxon>Bacteria</taxon>
        <taxon>Pseudomonadati</taxon>
        <taxon>Bacteroidota</taxon>
        <taxon>Bacteroidia</taxon>
        <taxon>Bacteroidales</taxon>
        <taxon>Bacteroidaceae</taxon>
        <taxon>Bacteroides</taxon>
    </lineage>
</organism>
<dbReference type="Pfam" id="PF04355">
    <property type="entry name" value="BamE"/>
    <property type="match status" value="1"/>
</dbReference>
<feature type="domain" description="DUF4476" evidence="4">
    <location>
        <begin position="126"/>
        <end position="214"/>
    </location>
</feature>
<protein>
    <recommendedName>
        <fullName evidence="7">DUF4476 domain-containing protein</fullName>
    </recommendedName>
</protein>
<evidence type="ECO:0000259" key="4">
    <source>
        <dbReference type="Pfam" id="PF14771"/>
    </source>
</evidence>
<name>A0A0E2ATC6_BACFG</name>
<evidence type="ECO:0000313" key="5">
    <source>
        <dbReference type="EMBL" id="EIY99268.1"/>
    </source>
</evidence>
<evidence type="ECO:0000256" key="2">
    <source>
        <dbReference type="ARBA" id="ARBA00023136"/>
    </source>
</evidence>
<dbReference type="AlphaFoldDB" id="A0A0E2ATC6"/>
<feature type="domain" description="Outer membrane protein assembly factor BamE" evidence="3">
    <location>
        <begin position="28"/>
        <end position="86"/>
    </location>
</feature>
<dbReference type="HOGENOM" id="CLU_075739_0_0_10"/>
<dbReference type="Proteomes" id="UP000003879">
    <property type="component" value="Unassembled WGS sequence"/>
</dbReference>
<accession>A0A0E2ATC6</accession>
<dbReference type="InterPro" id="IPR028011">
    <property type="entry name" value="DUF4476"/>
</dbReference>
<keyword evidence="1" id="KW-0732">Signal</keyword>
<keyword evidence="2" id="KW-0472">Membrane</keyword>
<dbReference type="EMBL" id="AGXN01000005">
    <property type="protein sequence ID" value="EIY99268.1"/>
    <property type="molecule type" value="Genomic_DNA"/>
</dbReference>
<reference evidence="5 6" key="1">
    <citation type="submission" date="2012-02" db="EMBL/GenBank/DDBJ databases">
        <title>The Genome Sequence of Bacteroides fragilis CL07T12C05.</title>
        <authorList>
            <consortium name="The Broad Institute Genome Sequencing Platform"/>
            <person name="Earl A."/>
            <person name="Ward D."/>
            <person name="Feldgarden M."/>
            <person name="Gevers D."/>
            <person name="Zitomersky N.L."/>
            <person name="Coyne M.J."/>
            <person name="Comstock L.E."/>
            <person name="Young S.K."/>
            <person name="Zeng Q."/>
            <person name="Gargeya S."/>
            <person name="Fitzgerald M."/>
            <person name="Haas B."/>
            <person name="Abouelleil A."/>
            <person name="Alvarado L."/>
            <person name="Arachchi H.M."/>
            <person name="Berlin A."/>
            <person name="Chapman S.B."/>
            <person name="Gearin G."/>
            <person name="Goldberg J."/>
            <person name="Griggs A."/>
            <person name="Gujja S."/>
            <person name="Hansen M."/>
            <person name="Heiman D."/>
            <person name="Howarth C."/>
            <person name="Larimer J."/>
            <person name="Lui A."/>
            <person name="MacDonald P.J.P."/>
            <person name="McCowen C."/>
            <person name="Montmayeur A."/>
            <person name="Murphy C."/>
            <person name="Neiman D."/>
            <person name="Pearson M."/>
            <person name="Priest M."/>
            <person name="Roberts A."/>
            <person name="Saif S."/>
            <person name="Shea T."/>
            <person name="Sisk P."/>
            <person name="Stolte C."/>
            <person name="Sykes S."/>
            <person name="Wortman J."/>
            <person name="Nusbaum C."/>
            <person name="Birren B."/>
        </authorList>
    </citation>
    <scope>NUCLEOTIDE SEQUENCE [LARGE SCALE GENOMIC DNA]</scope>
    <source>
        <strain evidence="5 6">CL07T12C05</strain>
    </source>
</reference>
<evidence type="ECO:0000313" key="6">
    <source>
        <dbReference type="Proteomes" id="UP000003879"/>
    </source>
</evidence>
<dbReference type="RefSeq" id="WP_005796484.1">
    <property type="nucleotide sequence ID" value="NZ_JH724215.1"/>
</dbReference>
<dbReference type="InterPro" id="IPR007450">
    <property type="entry name" value="BamE_dom"/>
</dbReference>
<dbReference type="Gene3D" id="3.30.1450.10">
    <property type="match status" value="1"/>
</dbReference>
<comment type="caution">
    <text evidence="5">The sequence shown here is derived from an EMBL/GenBank/DDBJ whole genome shotgun (WGS) entry which is preliminary data.</text>
</comment>